<reference evidence="1 2" key="1">
    <citation type="journal article" date="2017" name="Antonie Van Leeuwenhoek">
        <title>Rhizobium rhizosphaerae sp. nov., a novel species isolated from rice rhizosphere.</title>
        <authorList>
            <person name="Zhao J.J."/>
            <person name="Zhang J."/>
            <person name="Zhang R.J."/>
            <person name="Zhang C.W."/>
            <person name="Yin H.Q."/>
            <person name="Zhang X.X."/>
        </authorList>
    </citation>
    <scope>NUCLEOTIDE SEQUENCE [LARGE SCALE GENOMIC DNA]</scope>
    <source>
        <strain evidence="1 2">RD15</strain>
    </source>
</reference>
<accession>A0ABX3P817</accession>
<comment type="caution">
    <text evidence="1">The sequence shown here is derived from an EMBL/GenBank/DDBJ whole genome shotgun (WGS) entry which is preliminary data.</text>
</comment>
<evidence type="ECO:0000313" key="1">
    <source>
        <dbReference type="EMBL" id="OQP84155.1"/>
    </source>
</evidence>
<keyword evidence="2" id="KW-1185">Reference proteome</keyword>
<evidence type="ECO:0000313" key="2">
    <source>
        <dbReference type="Proteomes" id="UP000192652"/>
    </source>
</evidence>
<dbReference type="Proteomes" id="UP000192652">
    <property type="component" value="Unassembled WGS sequence"/>
</dbReference>
<organism evidence="1 2">
    <name type="scientific">Xaviernesmea rhizosphaerae</name>
    <dbReference type="NCBI Taxonomy" id="1672749"/>
    <lineage>
        <taxon>Bacteria</taxon>
        <taxon>Pseudomonadati</taxon>
        <taxon>Pseudomonadota</taxon>
        <taxon>Alphaproteobacteria</taxon>
        <taxon>Hyphomicrobiales</taxon>
        <taxon>Rhizobiaceae</taxon>
        <taxon>Rhizobium/Agrobacterium group</taxon>
        <taxon>Xaviernesmea</taxon>
    </lineage>
</organism>
<dbReference type="EMBL" id="MSPX01000023">
    <property type="protein sequence ID" value="OQP84155.1"/>
    <property type="molecule type" value="Genomic_DNA"/>
</dbReference>
<protein>
    <submittedName>
        <fullName evidence="1">Uncharacterized protein</fullName>
    </submittedName>
</protein>
<sequence length="72" mass="8134">MHGQRMRQGGAGFRRSLRKAKPCWLMISRISTGKGLVALSTPCRSAGGLRRLHALPRTQRAFQRAIFKEEKI</sequence>
<gene>
    <name evidence="1" type="ORF">BTR14_20320</name>
</gene>
<name>A0ABX3P817_9HYPH</name>
<proteinExistence type="predicted"/>